<sequence>MTNEFSELDFFRGSELIENPYPYYEALRQRCPVTKESHHNVTMITGWDEACAVLNDAETWSSCISVTGPFPGFPVPLEGDDVTELIERHRDELPFSDQLPTLD</sequence>
<comment type="caution">
    <text evidence="1">The sequence shown here is derived from an EMBL/GenBank/DDBJ whole genome shotgun (WGS) entry which is preliminary data.</text>
</comment>
<reference evidence="1 2" key="1">
    <citation type="submission" date="2017-02" db="EMBL/GenBank/DDBJ databases">
        <title>The new phylogeny of genus Mycobacterium.</title>
        <authorList>
            <person name="Tortoli E."/>
            <person name="Trovato A."/>
            <person name="Cirillo D.M."/>
        </authorList>
    </citation>
    <scope>NUCLEOTIDE SEQUENCE [LARGE SCALE GENOMIC DNA]</scope>
    <source>
        <strain evidence="1 2">DSM 45439</strain>
    </source>
</reference>
<gene>
    <name evidence="1" type="ORF">BST19_17780</name>
</gene>
<accession>A0ABX3SAP0</accession>
<dbReference type="InterPro" id="IPR036396">
    <property type="entry name" value="Cyt_P450_sf"/>
</dbReference>
<dbReference type="Proteomes" id="UP000192293">
    <property type="component" value="Unassembled WGS sequence"/>
</dbReference>
<evidence type="ECO:0000313" key="2">
    <source>
        <dbReference type="Proteomes" id="UP000192293"/>
    </source>
</evidence>
<organism evidence="1 2">
    <name type="scientific">Mycobacterium bouchedurhonense</name>
    <dbReference type="NCBI Taxonomy" id="701041"/>
    <lineage>
        <taxon>Bacteria</taxon>
        <taxon>Bacillati</taxon>
        <taxon>Actinomycetota</taxon>
        <taxon>Actinomycetes</taxon>
        <taxon>Mycobacteriales</taxon>
        <taxon>Mycobacteriaceae</taxon>
        <taxon>Mycobacterium</taxon>
        <taxon>Mycobacterium avium complex (MAC)</taxon>
    </lineage>
</organism>
<proteinExistence type="predicted"/>
<evidence type="ECO:0000313" key="1">
    <source>
        <dbReference type="EMBL" id="ORA47745.1"/>
    </source>
</evidence>
<protein>
    <submittedName>
        <fullName evidence="1">Cytochrome</fullName>
    </submittedName>
</protein>
<keyword evidence="2" id="KW-1185">Reference proteome</keyword>
<name>A0ABX3SAP0_MYCBC</name>
<feature type="non-terminal residue" evidence="1">
    <location>
        <position position="103"/>
    </location>
</feature>
<dbReference type="EMBL" id="MVHL01000028">
    <property type="protein sequence ID" value="ORA47745.1"/>
    <property type="molecule type" value="Genomic_DNA"/>
</dbReference>
<dbReference type="SUPFAM" id="SSF48264">
    <property type="entry name" value="Cytochrome P450"/>
    <property type="match status" value="1"/>
</dbReference>
<dbReference type="Gene3D" id="3.30.43.20">
    <property type="match status" value="1"/>
</dbReference>